<dbReference type="PANTHER" id="PTHR40396">
    <property type="entry name" value="ATPASE-LIKE PROTEIN"/>
    <property type="match status" value="1"/>
</dbReference>
<proteinExistence type="predicted"/>
<dbReference type="GO" id="GO:0005524">
    <property type="term" value="F:ATP binding"/>
    <property type="evidence" value="ECO:0007669"/>
    <property type="project" value="InterPro"/>
</dbReference>
<dbReference type="PANTHER" id="PTHR40396:SF1">
    <property type="entry name" value="ATPASE AAA-TYPE CORE DOMAIN-CONTAINING PROTEIN"/>
    <property type="match status" value="1"/>
</dbReference>
<sequence>MGHPPNASSLRISGPISAKNSVSRPETRYLRELSREEGTPVLLRFRVENHASLLQEQELSLVAADRDDDNSLTFAVPGSGLRALPVTALFGANASGKSNVVRALSYLRQAVLDSHRRWQPGGGVQRLPFLLAEDGRERPSTFAVDIVVDEVRHEYGFSVDDHRVLAEWLYSYPHRKRRKLFVRDGDDFDYGDTFRGERKLIEHVVRPNSLYLSAGASNNHPVLGRLYQWFHRRLRIATDANYTQRFGETMSLWSGSERDQIDSLLRYADTGAETFEVSEEATSEEEMNRVLQLLRLINPENYDEADVVQSLKSRRSVRLAHRATGGALVTLDPELESSGTRTWTGLLGPVVSALNDGSVLVVDELDARLHPLLAARLVRLFQERQSNPRGAQLIFNTHDTTLLAPTSEARLRRDQVWLTEKSQTDDGTVTQGATELVALLEYRPRDRGENLEKRYLAGRYGALPHFDEELVESLSTGRETAR</sequence>
<reference evidence="3 4" key="1">
    <citation type="submission" date="2019-10" db="EMBL/GenBank/DDBJ databases">
        <title>Streptomyces sp. nov., a novel actinobacterium isolated from alkaline environment.</title>
        <authorList>
            <person name="Golinska P."/>
        </authorList>
    </citation>
    <scope>NUCLEOTIDE SEQUENCE [LARGE SCALE GENOMIC DNA]</scope>
    <source>
        <strain evidence="3 4">OF1</strain>
    </source>
</reference>
<evidence type="ECO:0000259" key="2">
    <source>
        <dbReference type="Pfam" id="PF13304"/>
    </source>
</evidence>
<dbReference type="InterPro" id="IPR027417">
    <property type="entry name" value="P-loop_NTPase"/>
</dbReference>
<dbReference type="EMBL" id="VJYK02000066">
    <property type="protein sequence ID" value="MQS01993.1"/>
    <property type="molecule type" value="Genomic_DNA"/>
</dbReference>
<dbReference type="InterPro" id="IPR003959">
    <property type="entry name" value="ATPase_AAA_core"/>
</dbReference>
<evidence type="ECO:0000313" key="3">
    <source>
        <dbReference type="EMBL" id="MQS01993.1"/>
    </source>
</evidence>
<accession>A0A5P0YNR4</accession>
<dbReference type="GO" id="GO:0016887">
    <property type="term" value="F:ATP hydrolysis activity"/>
    <property type="evidence" value="ECO:0007669"/>
    <property type="project" value="InterPro"/>
</dbReference>
<evidence type="ECO:0000256" key="1">
    <source>
        <dbReference type="SAM" id="MobiDB-lite"/>
    </source>
</evidence>
<feature type="compositionally biased region" description="Polar residues" evidence="1">
    <location>
        <begin position="1"/>
        <end position="11"/>
    </location>
</feature>
<dbReference type="AlphaFoldDB" id="A0A5P0YNR4"/>
<protein>
    <submittedName>
        <fullName evidence="3">AAA family ATPase</fullName>
    </submittedName>
</protein>
<gene>
    <name evidence="3" type="ORF">FNX44_008930</name>
</gene>
<dbReference type="Pfam" id="PF13304">
    <property type="entry name" value="AAA_21"/>
    <property type="match status" value="1"/>
</dbReference>
<dbReference type="Gene3D" id="3.40.50.300">
    <property type="entry name" value="P-loop containing nucleotide triphosphate hydrolases"/>
    <property type="match status" value="1"/>
</dbReference>
<organism evidence="3 4">
    <name type="scientific">Streptomyces alkaliterrae</name>
    <dbReference type="NCBI Taxonomy" id="2213162"/>
    <lineage>
        <taxon>Bacteria</taxon>
        <taxon>Bacillati</taxon>
        <taxon>Actinomycetota</taxon>
        <taxon>Actinomycetes</taxon>
        <taxon>Kitasatosporales</taxon>
        <taxon>Streptomycetaceae</taxon>
        <taxon>Streptomyces</taxon>
    </lineage>
</organism>
<feature type="domain" description="ATPase AAA-type core" evidence="2">
    <location>
        <begin position="86"/>
        <end position="404"/>
    </location>
</feature>
<evidence type="ECO:0000313" key="4">
    <source>
        <dbReference type="Proteomes" id="UP000320857"/>
    </source>
</evidence>
<name>A0A5P0YNR4_9ACTN</name>
<keyword evidence="4" id="KW-1185">Reference proteome</keyword>
<feature type="region of interest" description="Disordered" evidence="1">
    <location>
        <begin position="1"/>
        <end position="24"/>
    </location>
</feature>
<comment type="caution">
    <text evidence="3">The sequence shown here is derived from an EMBL/GenBank/DDBJ whole genome shotgun (WGS) entry which is preliminary data.</text>
</comment>
<dbReference type="SUPFAM" id="SSF52540">
    <property type="entry name" value="P-loop containing nucleoside triphosphate hydrolases"/>
    <property type="match status" value="1"/>
</dbReference>
<dbReference type="Proteomes" id="UP000320857">
    <property type="component" value="Unassembled WGS sequence"/>
</dbReference>